<dbReference type="InterPro" id="IPR001611">
    <property type="entry name" value="Leu-rich_rpt"/>
</dbReference>
<feature type="region of interest" description="Disordered" evidence="3">
    <location>
        <begin position="586"/>
        <end position="613"/>
    </location>
</feature>
<feature type="compositionally biased region" description="Basic and acidic residues" evidence="3">
    <location>
        <begin position="133"/>
        <end position="146"/>
    </location>
</feature>
<dbReference type="FunFam" id="3.80.10.10:FF:000320">
    <property type="entry name" value="Protein phosphatase 1 regulatory subunit pprA"/>
    <property type="match status" value="1"/>
</dbReference>
<dbReference type="GO" id="GO:0005737">
    <property type="term" value="C:cytoplasm"/>
    <property type="evidence" value="ECO:0007669"/>
    <property type="project" value="TreeGrafter"/>
</dbReference>
<proteinExistence type="predicted"/>
<dbReference type="PANTHER" id="PTHR15454">
    <property type="entry name" value="NISCHARIN RELATED"/>
    <property type="match status" value="1"/>
</dbReference>
<sequence length="742" mass="83751">MAILKCFCELNVRKVNKKVGREKSSKESFDTLLAKLQHSVSSETRDSEPNTFDLTVNHGFQNSSRSNVRVMSLENSVKGEVREAYEGGDASENSLSSKRELSDFDLQFDEPVASKEGYDPTGKTQVTDEFEDQSDRYSQKSTDTKHSGHMSDPGIWRTDYLGSPKLKRSCSNLENRDVRRPITQYLSPSNSQSFEHFLDLSTNPMVNLKRSRSMTSHCSADRVMLKRHSSSEVLPSGSKKLWWKLFLWSHRSIQRTSRKSLRHMQSSVSITTHSRNNIIDVDDQTRSRFQKQWFSFSTESSSYARVDAWVKDLEIQEPVLEDDLLDDNAESISFPPSPEAGRPMIRNISQMTHSNSNLSKDILKANCMVQSLNPASSIAHISGVGIKAIPIISHFSNLRSVNLSNNFIVCISPGCLPKSVQTLNLSRNKISTVDGLKELTRLRILDLSYNCITRIGQGLSSCTLIRELYLAGNKISDVEGLHRLFKLTVLDLSFNKITTTKVLGQLVANYNSLLVLNLLGNAIQRNIGDEQLNKTVSGLLPKLVYLNQKPLKGQRTVREILTDRVAKAALGNNKKQNFVRRSMNRVAKGHGGSSSGRGHRSSASVAPKSRNHTKRTVQTIVEVEAFALKADDLKFVASQFRRLHSKQLSHTFRFYSQQWRTWATCFIQAAWRRYSKKKLEESLVEEENRLKDALAKASGSSGSLNALRLLRRSGTARKTRMSERIPAMLLQKPEEPDFTEEQ</sequence>
<dbReference type="InterPro" id="IPR032675">
    <property type="entry name" value="LRR_dom_sf"/>
</dbReference>
<evidence type="ECO:0000256" key="1">
    <source>
        <dbReference type="ARBA" id="ARBA00022614"/>
    </source>
</evidence>
<dbReference type="SMART" id="SM00365">
    <property type="entry name" value="LRR_SD22"/>
    <property type="match status" value="4"/>
</dbReference>
<gene>
    <name evidence="4" type="ORF">L195_g010139</name>
</gene>
<keyword evidence="2" id="KW-0677">Repeat</keyword>
<feature type="compositionally biased region" description="Polar residues" evidence="3">
    <location>
        <begin position="49"/>
        <end position="58"/>
    </location>
</feature>
<accession>A0A2K3PE17</accession>
<evidence type="ECO:0000313" key="4">
    <source>
        <dbReference type="EMBL" id="PNY13484.1"/>
    </source>
</evidence>
<dbReference type="Pfam" id="PF13516">
    <property type="entry name" value="LRR_6"/>
    <property type="match status" value="1"/>
</dbReference>
<dbReference type="SUPFAM" id="SSF52075">
    <property type="entry name" value="Outer arm dynein light chain 1"/>
    <property type="match status" value="1"/>
</dbReference>
<dbReference type="EMBL" id="ASHM01006107">
    <property type="protein sequence ID" value="PNY13484.1"/>
    <property type="molecule type" value="Genomic_DNA"/>
</dbReference>
<organism evidence="4 5">
    <name type="scientific">Trifolium pratense</name>
    <name type="common">Red clover</name>
    <dbReference type="NCBI Taxonomy" id="57577"/>
    <lineage>
        <taxon>Eukaryota</taxon>
        <taxon>Viridiplantae</taxon>
        <taxon>Streptophyta</taxon>
        <taxon>Embryophyta</taxon>
        <taxon>Tracheophyta</taxon>
        <taxon>Spermatophyta</taxon>
        <taxon>Magnoliopsida</taxon>
        <taxon>eudicotyledons</taxon>
        <taxon>Gunneridae</taxon>
        <taxon>Pentapetalae</taxon>
        <taxon>rosids</taxon>
        <taxon>fabids</taxon>
        <taxon>Fabales</taxon>
        <taxon>Fabaceae</taxon>
        <taxon>Papilionoideae</taxon>
        <taxon>50 kb inversion clade</taxon>
        <taxon>NPAAA clade</taxon>
        <taxon>Hologalegina</taxon>
        <taxon>IRL clade</taxon>
        <taxon>Trifolieae</taxon>
        <taxon>Trifolium</taxon>
    </lineage>
</organism>
<name>A0A2K3PE17_TRIPR</name>
<dbReference type="AlphaFoldDB" id="A0A2K3PE17"/>
<dbReference type="Gene3D" id="3.80.10.10">
    <property type="entry name" value="Ribonuclease Inhibitor"/>
    <property type="match status" value="2"/>
</dbReference>
<evidence type="ECO:0000256" key="3">
    <source>
        <dbReference type="SAM" id="MobiDB-lite"/>
    </source>
</evidence>
<evidence type="ECO:0000256" key="2">
    <source>
        <dbReference type="ARBA" id="ARBA00022737"/>
    </source>
</evidence>
<dbReference type="Pfam" id="PF12799">
    <property type="entry name" value="LRR_4"/>
    <property type="match status" value="1"/>
</dbReference>
<keyword evidence="1" id="KW-0433">Leucine-rich repeat</keyword>
<feature type="region of interest" description="Disordered" evidence="3">
    <location>
        <begin position="39"/>
        <end position="58"/>
    </location>
</feature>
<dbReference type="InterPro" id="IPR025875">
    <property type="entry name" value="Leu-rich_rpt_4"/>
</dbReference>
<dbReference type="InterPro" id="IPR003591">
    <property type="entry name" value="Leu-rich_rpt_typical-subtyp"/>
</dbReference>
<evidence type="ECO:0000313" key="5">
    <source>
        <dbReference type="Proteomes" id="UP000236291"/>
    </source>
</evidence>
<dbReference type="PROSITE" id="PS51450">
    <property type="entry name" value="LRR"/>
    <property type="match status" value="4"/>
</dbReference>
<reference evidence="4 5" key="1">
    <citation type="journal article" date="2014" name="Am. J. Bot.">
        <title>Genome assembly and annotation for red clover (Trifolium pratense; Fabaceae).</title>
        <authorList>
            <person name="Istvanek J."/>
            <person name="Jaros M."/>
            <person name="Krenek A."/>
            <person name="Repkova J."/>
        </authorList>
    </citation>
    <scope>NUCLEOTIDE SEQUENCE [LARGE SCALE GENOMIC DNA]</scope>
    <source>
        <strain evidence="5">cv. Tatra</strain>
        <tissue evidence="4">Young leaves</tissue>
    </source>
</reference>
<dbReference type="Proteomes" id="UP000236291">
    <property type="component" value="Unassembled WGS sequence"/>
</dbReference>
<dbReference type="STRING" id="57577.A0A2K3PE17"/>
<feature type="region of interest" description="Disordered" evidence="3">
    <location>
        <begin position="109"/>
        <end position="151"/>
    </location>
</feature>
<reference evidence="4 5" key="2">
    <citation type="journal article" date="2017" name="Front. Plant Sci.">
        <title>Gene Classification and Mining of Molecular Markers Useful in Red Clover (Trifolium pratense) Breeding.</title>
        <authorList>
            <person name="Istvanek J."/>
            <person name="Dluhosova J."/>
            <person name="Dluhos P."/>
            <person name="Patkova L."/>
            <person name="Nedelnik J."/>
            <person name="Repkova J."/>
        </authorList>
    </citation>
    <scope>NUCLEOTIDE SEQUENCE [LARGE SCALE GENOMIC DNA]</scope>
    <source>
        <strain evidence="5">cv. Tatra</strain>
        <tissue evidence="4">Young leaves</tissue>
    </source>
</reference>
<dbReference type="PANTHER" id="PTHR15454:SF37">
    <property type="entry name" value="OUTER ARM DYNEIN LIGHT CHAIN 1 PROTEIN"/>
    <property type="match status" value="1"/>
</dbReference>
<protein>
    <submittedName>
        <fullName evidence="4">Leucine-rich repeat-containing protein</fullName>
    </submittedName>
</protein>
<dbReference type="SMART" id="SM00369">
    <property type="entry name" value="LRR_TYP"/>
    <property type="match status" value="3"/>
</dbReference>
<comment type="caution">
    <text evidence="4">The sequence shown here is derived from an EMBL/GenBank/DDBJ whole genome shotgun (WGS) entry which is preliminary data.</text>
</comment>